<evidence type="ECO:0000256" key="1">
    <source>
        <dbReference type="ARBA" id="ARBA00001974"/>
    </source>
</evidence>
<dbReference type="Gene3D" id="3.40.462.20">
    <property type="match status" value="1"/>
</dbReference>
<proteinExistence type="inferred from homology"/>
<feature type="domain" description="FAD-binding PCMH-type" evidence="7">
    <location>
        <begin position="88"/>
        <end position="268"/>
    </location>
</feature>
<dbReference type="EMBL" id="JAAGMK010000628">
    <property type="protein sequence ID" value="NEB86784.1"/>
    <property type="molecule type" value="Genomic_DNA"/>
</dbReference>
<dbReference type="InterPro" id="IPR036318">
    <property type="entry name" value="FAD-bd_PCMH-like_sf"/>
</dbReference>
<dbReference type="GO" id="GO:0071949">
    <property type="term" value="F:FAD binding"/>
    <property type="evidence" value="ECO:0007669"/>
    <property type="project" value="InterPro"/>
</dbReference>
<dbReference type="SUPFAM" id="SSF56176">
    <property type="entry name" value="FAD-binding/transporter-associated domain-like"/>
    <property type="match status" value="1"/>
</dbReference>
<dbReference type="InterPro" id="IPR012951">
    <property type="entry name" value="BBE"/>
</dbReference>
<evidence type="ECO:0000256" key="3">
    <source>
        <dbReference type="ARBA" id="ARBA00022630"/>
    </source>
</evidence>
<sequence length="564" mass="61208">MRRDDIFPGTGTRQSPGIVDNGGRTMTPVSRRRLLTGTAAAVGATALVGPAEAVASGSSARTRQIRALTVAPADVRYSGLTSGQNQLFSSRPEAIRLPNSTAQVVAAVQEAVTAGKRISVRGGGHCYENFVDHPDVKVIIDMSAMRAVTHDARMRAFSVEGGATLGEMYQVMFRQWGVTLPGGACYSVGVGGHVTGGGYGNLSRLHGLVVDYLYAVEVVVVDPDGRARSVIATREADDPNRDLWWAHTGGGGGTFGVVTRYWFRSPTATGTDPSTLLPAPPSDVLVTWLQWPWDRLNEAAFTRLVHNYGLWNEQNSSPTSPYTGLTARLEPGPKTAGSVLLAVQMDTAVPNAPGLLADFLAAVNDGVGVTPVQYQELHRLPWFQATGWPGFWMSNPTDRYKYKSSYHRKGLTGEQTAGLYRVLTDSAYDHPAFVVSIAAHGGRVNAVSPTATAQPHRDSVLKLLWGTAWGNPSDDAKHFAYIRRAYSTVYASTGGVPVLNDVTDGCYINYPDADLTDRVRHNRSGTAWHDLYWKQNYPALQRAKTRWDQRNVFRHAQSVRPVGS</sequence>
<gene>
    <name evidence="8" type="ORF">G3I43_21775</name>
</gene>
<dbReference type="AlphaFoldDB" id="A0A6G3SUW5"/>
<comment type="cofactor">
    <cofactor evidence="1">
        <name>FAD</name>
        <dbReference type="ChEBI" id="CHEBI:57692"/>
    </cofactor>
</comment>
<keyword evidence="3" id="KW-0285">Flavoprotein</keyword>
<accession>A0A6G3SUW5</accession>
<dbReference type="PROSITE" id="PS51318">
    <property type="entry name" value="TAT"/>
    <property type="match status" value="1"/>
</dbReference>
<dbReference type="Pfam" id="PF08031">
    <property type="entry name" value="BBE"/>
    <property type="match status" value="1"/>
</dbReference>
<evidence type="ECO:0000256" key="4">
    <source>
        <dbReference type="ARBA" id="ARBA00022827"/>
    </source>
</evidence>
<dbReference type="InterPro" id="IPR050416">
    <property type="entry name" value="FAD-linked_Oxidoreductase"/>
</dbReference>
<keyword evidence="4" id="KW-0274">FAD</keyword>
<keyword evidence="5" id="KW-0560">Oxidoreductase</keyword>
<dbReference type="InterPro" id="IPR016166">
    <property type="entry name" value="FAD-bd_PCMH"/>
</dbReference>
<feature type="region of interest" description="Disordered" evidence="6">
    <location>
        <begin position="1"/>
        <end position="26"/>
    </location>
</feature>
<dbReference type="PROSITE" id="PS51387">
    <property type="entry name" value="FAD_PCMH"/>
    <property type="match status" value="1"/>
</dbReference>
<dbReference type="InterPro" id="IPR016169">
    <property type="entry name" value="FAD-bd_PCMH_sub2"/>
</dbReference>
<comment type="caution">
    <text evidence="8">The sequence shown here is derived from an EMBL/GenBank/DDBJ whole genome shotgun (WGS) entry which is preliminary data.</text>
</comment>
<evidence type="ECO:0000313" key="8">
    <source>
        <dbReference type="EMBL" id="NEB86784.1"/>
    </source>
</evidence>
<evidence type="ECO:0000256" key="6">
    <source>
        <dbReference type="SAM" id="MobiDB-lite"/>
    </source>
</evidence>
<evidence type="ECO:0000256" key="2">
    <source>
        <dbReference type="ARBA" id="ARBA00005466"/>
    </source>
</evidence>
<comment type="similarity">
    <text evidence="2">Belongs to the oxygen-dependent FAD-linked oxidoreductase family.</text>
</comment>
<dbReference type="InterPro" id="IPR006311">
    <property type="entry name" value="TAT_signal"/>
</dbReference>
<reference evidence="8" key="1">
    <citation type="submission" date="2020-01" db="EMBL/GenBank/DDBJ databases">
        <title>Insect and environment-associated Actinomycetes.</title>
        <authorList>
            <person name="Currrie C."/>
            <person name="Chevrette M."/>
            <person name="Carlson C."/>
            <person name="Stubbendieck R."/>
            <person name="Wendt-Pienkowski E."/>
        </authorList>
    </citation>
    <scope>NUCLEOTIDE SEQUENCE</scope>
    <source>
        <strain evidence="8">SID505</strain>
    </source>
</reference>
<dbReference type="GO" id="GO:0016491">
    <property type="term" value="F:oxidoreductase activity"/>
    <property type="evidence" value="ECO:0007669"/>
    <property type="project" value="UniProtKB-KW"/>
</dbReference>
<dbReference type="InterPro" id="IPR006094">
    <property type="entry name" value="Oxid_FAD_bind_N"/>
</dbReference>
<dbReference type="PANTHER" id="PTHR42973:SF39">
    <property type="entry name" value="FAD-BINDING PCMH-TYPE DOMAIN-CONTAINING PROTEIN"/>
    <property type="match status" value="1"/>
</dbReference>
<organism evidence="8">
    <name type="scientific">Streptomyces anulatus</name>
    <name type="common">Streptomyces chrysomallus</name>
    <dbReference type="NCBI Taxonomy" id="1892"/>
    <lineage>
        <taxon>Bacteria</taxon>
        <taxon>Bacillati</taxon>
        <taxon>Actinomycetota</taxon>
        <taxon>Actinomycetes</taxon>
        <taxon>Kitasatosporales</taxon>
        <taxon>Streptomycetaceae</taxon>
        <taxon>Streptomyces</taxon>
    </lineage>
</organism>
<dbReference type="PANTHER" id="PTHR42973">
    <property type="entry name" value="BINDING OXIDOREDUCTASE, PUTATIVE (AFU_ORTHOLOGUE AFUA_1G17690)-RELATED"/>
    <property type="match status" value="1"/>
</dbReference>
<evidence type="ECO:0000256" key="5">
    <source>
        <dbReference type="ARBA" id="ARBA00023002"/>
    </source>
</evidence>
<evidence type="ECO:0000259" key="7">
    <source>
        <dbReference type="PROSITE" id="PS51387"/>
    </source>
</evidence>
<name>A0A6G3SUW5_STRAQ</name>
<dbReference type="Gene3D" id="3.30.465.10">
    <property type="match status" value="1"/>
</dbReference>
<dbReference type="Pfam" id="PF01565">
    <property type="entry name" value="FAD_binding_4"/>
    <property type="match status" value="1"/>
</dbReference>
<protein>
    <submittedName>
        <fullName evidence="8">FAD-binding oxidoreductase</fullName>
    </submittedName>
</protein>